<proteinExistence type="predicted"/>
<sequence>MTPPPTSEQSATDDSLPSSSPIESFSEDDEATARVRSQETRETTVASFSTADMWSAVGSAPSGYLFDEHESGPREEGEVDDTAATVRSFSRGEHGGQDGGGEAEDARGRSGRWDAYDFSSKHPHAIRQSGLVTTPRKRSWTGSLTSEEQNRPPRRPRRDEEEHADEERRLPSISELVGNPWGSHGGGRGGRTSFLPPVYESTLRPDQRSPPLNMDYQSNANVSGKAPTPHYTSTVASAVGPHAKGAAAEERAGTFQPRTASRAASRLSEDTHAMDMDAASGYELLRSPELRRARQERDERELAELEERRRDLQAALREADEEDCQNPYPGNQRRWEGGYAPDKMRRGPGRMVDGVPRGKAVDGLRGAREESDHEDGSVQNRGSEWRDSMPPGDRWSAIPNTKAWQFLEQRRAGERNNREDTRGSRYPDQRKSTARGQQEPMNNSTRADERDRSRRATSRMPSEEEQHGGNVNEYEERGELMDHEPAGWSEEVDGGRRTGPGVGGAIPTIVARDEGVADMPVVIEDPHNEKWTVHFEDPETLLRGQSADFVRVIWWESAPTVVFSVFNYKYTDNGAINRHIEAAVTNMTTILTGETGFFVVPPDPEPGRKLQSRELPFAWAIRGLSEAGAWEMVKVRIATSKGVTIMTYPRSLSNPRWVCGLEGFLRPDVASIKKAVLGVLRSEYMIGRLTDLTRSNGDLRHIPEDKRVEHVLRTLEIKMSATGEDAFIANVYIMPPTDDMDAWRDWAEEMRSCRFNSFLCGAGVARRVYWCAGCRGVDHEEYECAIPRMRGWKGPEAGAGSHTKLQIAGASRDNRLDGRGRGCREPAGTFRLWTRLRETGERKHEGYLGNDDERRERREARYVVANDEAMNIKIHEYGMYALA</sequence>
<keyword evidence="3" id="KW-1185">Reference proteome</keyword>
<name>A0A371CX07_9APHY</name>
<feature type="compositionally biased region" description="Basic and acidic residues" evidence="1">
    <location>
        <begin position="104"/>
        <end position="115"/>
    </location>
</feature>
<gene>
    <name evidence="2" type="ORF">OH76DRAFT_1486835</name>
</gene>
<accession>A0A371CX07</accession>
<evidence type="ECO:0000313" key="2">
    <source>
        <dbReference type="EMBL" id="RDX44822.1"/>
    </source>
</evidence>
<feature type="compositionally biased region" description="Basic and acidic residues" evidence="1">
    <location>
        <begin position="408"/>
        <end position="431"/>
    </location>
</feature>
<feature type="compositionally biased region" description="Basic and acidic residues" evidence="1">
    <location>
        <begin position="31"/>
        <end position="42"/>
    </location>
</feature>
<dbReference type="Proteomes" id="UP000256964">
    <property type="component" value="Unassembled WGS sequence"/>
</dbReference>
<feature type="compositionally biased region" description="Low complexity" evidence="1">
    <location>
        <begin position="13"/>
        <end position="24"/>
    </location>
</feature>
<reference evidence="2 3" key="1">
    <citation type="journal article" date="2018" name="Biotechnol. Biofuels">
        <title>Integrative visual omics of the white-rot fungus Polyporus brumalis exposes the biotechnological potential of its oxidative enzymes for delignifying raw plant biomass.</title>
        <authorList>
            <person name="Miyauchi S."/>
            <person name="Rancon A."/>
            <person name="Drula E."/>
            <person name="Hage H."/>
            <person name="Chaduli D."/>
            <person name="Favel A."/>
            <person name="Grisel S."/>
            <person name="Henrissat B."/>
            <person name="Herpoel-Gimbert I."/>
            <person name="Ruiz-Duenas F.J."/>
            <person name="Chevret D."/>
            <person name="Hainaut M."/>
            <person name="Lin J."/>
            <person name="Wang M."/>
            <person name="Pangilinan J."/>
            <person name="Lipzen A."/>
            <person name="Lesage-Meessen L."/>
            <person name="Navarro D."/>
            <person name="Riley R."/>
            <person name="Grigoriev I.V."/>
            <person name="Zhou S."/>
            <person name="Raouche S."/>
            <person name="Rosso M.N."/>
        </authorList>
    </citation>
    <scope>NUCLEOTIDE SEQUENCE [LARGE SCALE GENOMIC DNA]</scope>
    <source>
        <strain evidence="2 3">BRFM 1820</strain>
    </source>
</reference>
<feature type="region of interest" description="Disordered" evidence="1">
    <location>
        <begin position="483"/>
        <end position="502"/>
    </location>
</feature>
<feature type="compositionally biased region" description="Basic and acidic residues" evidence="1">
    <location>
        <begin position="157"/>
        <end position="170"/>
    </location>
</feature>
<evidence type="ECO:0000313" key="3">
    <source>
        <dbReference type="Proteomes" id="UP000256964"/>
    </source>
</evidence>
<feature type="compositionally biased region" description="Basic and acidic residues" evidence="1">
    <location>
        <begin position="286"/>
        <end position="312"/>
    </location>
</feature>
<organism evidence="2 3">
    <name type="scientific">Lentinus brumalis</name>
    <dbReference type="NCBI Taxonomy" id="2498619"/>
    <lineage>
        <taxon>Eukaryota</taxon>
        <taxon>Fungi</taxon>
        <taxon>Dikarya</taxon>
        <taxon>Basidiomycota</taxon>
        <taxon>Agaricomycotina</taxon>
        <taxon>Agaricomycetes</taxon>
        <taxon>Polyporales</taxon>
        <taxon>Polyporaceae</taxon>
        <taxon>Lentinus</taxon>
    </lineage>
</organism>
<feature type="compositionally biased region" description="Polar residues" evidence="1">
    <location>
        <begin position="43"/>
        <end position="52"/>
    </location>
</feature>
<feature type="compositionally biased region" description="Polar residues" evidence="1">
    <location>
        <begin position="434"/>
        <end position="445"/>
    </location>
</feature>
<protein>
    <submittedName>
        <fullName evidence="2">Uncharacterized protein</fullName>
    </submittedName>
</protein>
<dbReference type="OrthoDB" id="10476631at2759"/>
<feature type="compositionally biased region" description="Basic and acidic residues" evidence="1">
    <location>
        <begin position="66"/>
        <end position="76"/>
    </location>
</feature>
<dbReference type="EMBL" id="KZ857445">
    <property type="protein sequence ID" value="RDX44822.1"/>
    <property type="molecule type" value="Genomic_DNA"/>
</dbReference>
<dbReference type="AlphaFoldDB" id="A0A371CX07"/>
<evidence type="ECO:0000256" key="1">
    <source>
        <dbReference type="SAM" id="MobiDB-lite"/>
    </source>
</evidence>
<feature type="compositionally biased region" description="Basic and acidic residues" evidence="1">
    <location>
        <begin position="359"/>
        <end position="376"/>
    </location>
</feature>
<feature type="region of interest" description="Disordered" evidence="1">
    <location>
        <begin position="1"/>
        <end position="472"/>
    </location>
</feature>